<dbReference type="AlphaFoldDB" id="A0A248TK40"/>
<accession>A0A248TK40</accession>
<protein>
    <submittedName>
        <fullName evidence="1">Uncharacterized protein</fullName>
    </submittedName>
</protein>
<reference evidence="1 2" key="1">
    <citation type="submission" date="2017-08" db="EMBL/GenBank/DDBJ databases">
        <title>Complete Genome Sequence of Bacillus kochii Oregon-R-modENCODE STRAIN BDGP4, isolated from Drosophila melanogaster gut.</title>
        <authorList>
            <person name="Wan K.H."/>
            <person name="Yu C."/>
            <person name="Park S."/>
            <person name="Hammonds A.S."/>
            <person name="Booth B.W."/>
            <person name="Celniker S.E."/>
        </authorList>
    </citation>
    <scope>NUCLEOTIDE SEQUENCE [LARGE SCALE GENOMIC DNA]</scope>
    <source>
        <strain evidence="1 2">BDGP4</strain>
    </source>
</reference>
<dbReference type="Pfam" id="PF26344">
    <property type="entry name" value="YuzC"/>
    <property type="match status" value="1"/>
</dbReference>
<dbReference type="OrthoDB" id="2615349at2"/>
<gene>
    <name evidence="1" type="ORF">CKF48_14960</name>
</gene>
<dbReference type="Proteomes" id="UP000215137">
    <property type="component" value="Chromosome"/>
</dbReference>
<name>A0A248TK40_9BACI</name>
<sequence length="131" mass="14883">MYPTRFNPSPICPYPYTYPIYCHPYPPIPIRSFPPVNPDQFIQSAKAMEVLMNSASKLLDKMAKSREYSYNIMTAAQESNQTKVNQLIDSANLNNHPKVTYTPDGLTLNFQSAGDQSANLSLKLKWTTMQM</sequence>
<dbReference type="EMBL" id="CP022983">
    <property type="protein sequence ID" value="ASV68489.1"/>
    <property type="molecule type" value="Genomic_DNA"/>
</dbReference>
<keyword evidence="2" id="KW-1185">Reference proteome</keyword>
<dbReference type="KEGG" id="bko:CKF48_14960"/>
<organism evidence="1 2">
    <name type="scientific">Cytobacillus kochii</name>
    <dbReference type="NCBI Taxonomy" id="859143"/>
    <lineage>
        <taxon>Bacteria</taxon>
        <taxon>Bacillati</taxon>
        <taxon>Bacillota</taxon>
        <taxon>Bacilli</taxon>
        <taxon>Bacillales</taxon>
        <taxon>Bacillaceae</taxon>
        <taxon>Cytobacillus</taxon>
    </lineage>
</organism>
<evidence type="ECO:0000313" key="1">
    <source>
        <dbReference type="EMBL" id="ASV68489.1"/>
    </source>
</evidence>
<proteinExistence type="predicted"/>
<evidence type="ECO:0000313" key="2">
    <source>
        <dbReference type="Proteomes" id="UP000215137"/>
    </source>
</evidence>
<dbReference type="RefSeq" id="WP_095372059.1">
    <property type="nucleotide sequence ID" value="NZ_CP022983.1"/>
</dbReference>
<dbReference type="InterPro" id="IPR058870">
    <property type="entry name" value="YuzC"/>
</dbReference>